<protein>
    <submittedName>
        <fullName evidence="4">Tubulin specific chaperone B</fullName>
    </submittedName>
    <submittedName>
        <fullName evidence="5">Tubulin_specific chaperone B</fullName>
    </submittedName>
</protein>
<dbReference type="InterPro" id="IPR029071">
    <property type="entry name" value="Ubiquitin-like_domsf"/>
</dbReference>
<dbReference type="GO" id="GO:0043014">
    <property type="term" value="F:alpha-tubulin binding"/>
    <property type="evidence" value="ECO:0007669"/>
    <property type="project" value="InterPro"/>
</dbReference>
<evidence type="ECO:0000313" key="5">
    <source>
        <dbReference type="EMBL" id="CAL5992782.1"/>
    </source>
</evidence>
<feature type="domain" description="Ubiquitin-like" evidence="3">
    <location>
        <begin position="2"/>
        <end position="84"/>
    </location>
</feature>
<organism evidence="4">
    <name type="scientific">Hexamita inflata</name>
    <dbReference type="NCBI Taxonomy" id="28002"/>
    <lineage>
        <taxon>Eukaryota</taxon>
        <taxon>Metamonada</taxon>
        <taxon>Diplomonadida</taxon>
        <taxon>Hexamitidae</taxon>
        <taxon>Hexamitinae</taxon>
        <taxon>Hexamita</taxon>
    </lineage>
</organism>
<keyword evidence="6" id="KW-1185">Reference proteome</keyword>
<dbReference type="PROSITE" id="PS50053">
    <property type="entry name" value="UBIQUITIN_2"/>
    <property type="match status" value="1"/>
</dbReference>
<dbReference type="Pfam" id="PF01302">
    <property type="entry name" value="CAP_GLY"/>
    <property type="match status" value="1"/>
</dbReference>
<comment type="similarity">
    <text evidence="2">Belongs to the TBCB family.</text>
</comment>
<evidence type="ECO:0000313" key="6">
    <source>
        <dbReference type="Proteomes" id="UP001642409"/>
    </source>
</evidence>
<dbReference type="Gene3D" id="3.10.20.90">
    <property type="entry name" value="Phosphatidylinositol 3-kinase Catalytic Subunit, Chain A, domain 1"/>
    <property type="match status" value="1"/>
</dbReference>
<dbReference type="CDD" id="cd01789">
    <property type="entry name" value="Ubl_TBCB"/>
    <property type="match status" value="1"/>
</dbReference>
<dbReference type="Pfam" id="PF14560">
    <property type="entry name" value="Ubiquitin_2"/>
    <property type="match status" value="1"/>
</dbReference>
<dbReference type="SMART" id="SM01052">
    <property type="entry name" value="CAP_GLY"/>
    <property type="match status" value="1"/>
</dbReference>
<gene>
    <name evidence="5" type="ORF">HINF_LOCUS12748</name>
    <name evidence="4" type="ORF">HINF_LOCUS17279</name>
</gene>
<dbReference type="Proteomes" id="UP001642409">
    <property type="component" value="Unassembled WGS sequence"/>
</dbReference>
<reference evidence="4" key="1">
    <citation type="submission" date="2023-06" db="EMBL/GenBank/DDBJ databases">
        <authorList>
            <person name="Kurt Z."/>
        </authorList>
    </citation>
    <scope>NUCLEOTIDE SEQUENCE</scope>
</reference>
<dbReference type="AlphaFoldDB" id="A0AA86TUX3"/>
<reference evidence="5 6" key="2">
    <citation type="submission" date="2024-07" db="EMBL/GenBank/DDBJ databases">
        <authorList>
            <person name="Akdeniz Z."/>
        </authorList>
    </citation>
    <scope>NUCLEOTIDE SEQUENCE [LARGE SCALE GENOMIC DNA]</scope>
</reference>
<dbReference type="InterPro" id="IPR000938">
    <property type="entry name" value="CAP-Gly_domain"/>
</dbReference>
<dbReference type="PANTHER" id="PTHR18916">
    <property type="entry name" value="DYNACTIN 1-RELATED MICROTUBULE-BINDING"/>
    <property type="match status" value="1"/>
</dbReference>
<dbReference type="InterPro" id="IPR045172">
    <property type="entry name" value="TBCB_Ubl"/>
</dbReference>
<dbReference type="SUPFAM" id="SSF74924">
    <property type="entry name" value="Cap-Gly domain"/>
    <property type="match status" value="1"/>
</dbReference>
<evidence type="ECO:0000313" key="4">
    <source>
        <dbReference type="EMBL" id="CAI9929634.1"/>
    </source>
</evidence>
<keyword evidence="1" id="KW-0143">Chaperone</keyword>
<proteinExistence type="inferred from homology"/>
<dbReference type="InterPro" id="IPR000626">
    <property type="entry name" value="Ubiquitin-like_dom"/>
</dbReference>
<dbReference type="GO" id="GO:0007021">
    <property type="term" value="P:tubulin complex assembly"/>
    <property type="evidence" value="ECO:0007669"/>
    <property type="project" value="InterPro"/>
</dbReference>
<dbReference type="EMBL" id="CATOUU010000440">
    <property type="protein sequence ID" value="CAI9929634.1"/>
    <property type="molecule type" value="Genomic_DNA"/>
</dbReference>
<evidence type="ECO:0000259" key="3">
    <source>
        <dbReference type="PROSITE" id="PS50053"/>
    </source>
</evidence>
<dbReference type="InterPro" id="IPR036859">
    <property type="entry name" value="CAP-Gly_dom_sf"/>
</dbReference>
<sequence>MLKLNVRHSLLKTQFLEIRFAPESTIEEVKDKLHRMTGTPPHFQELVLIKSNSQQILGPDRATLGDFFAETGDEISLTDRNPHSLFGPAFQEAKKNYVAPVADEAKYLQLEGSVYQQIEWKLKNDKAFRDHYYAKIKERQEVQMKEFELAAKTKVGDRCQIVGKRRGTIKFIGDIKDKGQGIYVGIQLDEPLGDCEGDGFFECPRKFGTFFNISEVEIGDFPELAFDDESDSEL</sequence>
<comment type="caution">
    <text evidence="4">The sequence shown here is derived from an EMBL/GenBank/DDBJ whole genome shotgun (WGS) entry which is preliminary data.</text>
</comment>
<dbReference type="GO" id="GO:0007023">
    <property type="term" value="P:post-chaperonin tubulin folding pathway"/>
    <property type="evidence" value="ECO:0007669"/>
    <property type="project" value="InterPro"/>
</dbReference>
<evidence type="ECO:0000256" key="1">
    <source>
        <dbReference type="ARBA" id="ARBA00023186"/>
    </source>
</evidence>
<name>A0AA86TUX3_9EUKA</name>
<dbReference type="EMBL" id="CAXDID020000029">
    <property type="protein sequence ID" value="CAL5992782.1"/>
    <property type="molecule type" value="Genomic_DNA"/>
</dbReference>
<accession>A0AA86TUX3</accession>
<dbReference type="SUPFAM" id="SSF54236">
    <property type="entry name" value="Ubiquitin-like"/>
    <property type="match status" value="1"/>
</dbReference>
<evidence type="ECO:0000256" key="2">
    <source>
        <dbReference type="ARBA" id="ARBA00025779"/>
    </source>
</evidence>
<dbReference type="Gene3D" id="2.30.30.190">
    <property type="entry name" value="CAP Gly-rich-like domain"/>
    <property type="match status" value="1"/>
</dbReference>